<protein>
    <submittedName>
        <fullName evidence="3">Thiazole biosynthesis adenylyltransferase ThiF</fullName>
    </submittedName>
</protein>
<dbReference type="InterPro" id="IPR035985">
    <property type="entry name" value="Ubiquitin-activating_enz"/>
</dbReference>
<sequence>MNEPAESAGSDQLPADDIRYARQIRFAGVGRTGQQALSASKAAVVGMGALGSVIAQHLVRSGIGFVRIIDRDIVEWSNLQRQMLYGERDVLNLLPKAEAAAARLRDMNSSVAVEPVVADVTADNAASLLHDVDVILDGTDNFSVRYLLNEVSAKYGIPWIYGGAVGGAGATMTVRPGITACYRCLFPETPAPGSTDTCETAGILSPVVDIIASHQALEAIKLLTGQHSKLHGKLMQLDFWNNGYLPLDIKEARRPDCPVCGRQEYSLLERHTDEAAAASLCGRNTIQITPSRSSMPPALEETAARLQSAGHVTLSPYLLRLERPDGIVLVLFPDGRALVQGTDSPTKARAVYAEILGI</sequence>
<keyword evidence="3" id="KW-0808">Transferase</keyword>
<dbReference type="Gene3D" id="3.40.50.720">
    <property type="entry name" value="NAD(P)-binding Rossmann-like Domain"/>
    <property type="match status" value="1"/>
</dbReference>
<evidence type="ECO:0000313" key="4">
    <source>
        <dbReference type="Proteomes" id="UP000293568"/>
    </source>
</evidence>
<dbReference type="GO" id="GO:0004792">
    <property type="term" value="F:thiosulfate-cyanide sulfurtransferase activity"/>
    <property type="evidence" value="ECO:0007669"/>
    <property type="project" value="TreeGrafter"/>
</dbReference>
<feature type="domain" description="THIF-type NAD/FAD binding fold" evidence="2">
    <location>
        <begin position="20"/>
        <end position="259"/>
    </location>
</feature>
<reference evidence="3 4" key="1">
    <citation type="submission" date="2019-01" db="EMBL/GenBank/DDBJ databases">
        <title>Genome sequencing of strain FW100M-2.</title>
        <authorList>
            <person name="Heo J."/>
            <person name="Kim S.-J."/>
            <person name="Kim J.-S."/>
            <person name="Hong S.-B."/>
            <person name="Kwon S.-W."/>
        </authorList>
    </citation>
    <scope>NUCLEOTIDE SEQUENCE [LARGE SCALE GENOMIC DNA]</scope>
    <source>
        <strain evidence="3 4">FW100M-2</strain>
    </source>
</reference>
<comment type="similarity">
    <text evidence="1">Belongs to the HesA/MoeB/ThiF family.</text>
</comment>
<dbReference type="GO" id="GO:0008641">
    <property type="term" value="F:ubiquitin-like modifier activating enzyme activity"/>
    <property type="evidence" value="ECO:0007669"/>
    <property type="project" value="InterPro"/>
</dbReference>
<dbReference type="CDD" id="cd00757">
    <property type="entry name" value="ThiF_MoeB_HesA_family"/>
    <property type="match status" value="1"/>
</dbReference>
<keyword evidence="3" id="KW-0548">Nucleotidyltransferase</keyword>
<dbReference type="FunFam" id="3.40.50.720:FF:000080">
    <property type="entry name" value="Thiazole biosynthesis adenylyltransferase ThiF"/>
    <property type="match status" value="1"/>
</dbReference>
<name>A0A4P6ESV9_9BACL</name>
<dbReference type="PANTHER" id="PTHR10953:SF102">
    <property type="entry name" value="ADENYLYLTRANSFERASE AND SULFURTRANSFERASE MOCS3"/>
    <property type="match status" value="1"/>
</dbReference>
<dbReference type="RefSeq" id="WP_129437270.1">
    <property type="nucleotide sequence ID" value="NZ_CP035492.1"/>
</dbReference>
<dbReference type="EMBL" id="CP035492">
    <property type="protein sequence ID" value="QAY65083.1"/>
    <property type="molecule type" value="Genomic_DNA"/>
</dbReference>
<proteinExistence type="inferred from homology"/>
<organism evidence="3 4">
    <name type="scientific">Paenibacillus protaetiae</name>
    <dbReference type="NCBI Taxonomy" id="2509456"/>
    <lineage>
        <taxon>Bacteria</taxon>
        <taxon>Bacillati</taxon>
        <taxon>Bacillota</taxon>
        <taxon>Bacilli</taxon>
        <taxon>Bacillales</taxon>
        <taxon>Paenibacillaceae</taxon>
        <taxon>Paenibacillus</taxon>
    </lineage>
</organism>
<gene>
    <name evidence="3" type="ORF">ET464_00450</name>
</gene>
<dbReference type="Pfam" id="PF00899">
    <property type="entry name" value="ThiF"/>
    <property type="match status" value="1"/>
</dbReference>
<accession>A0A4P6ESV9</accession>
<dbReference type="KEGG" id="pprt:ET464_00450"/>
<evidence type="ECO:0000313" key="3">
    <source>
        <dbReference type="EMBL" id="QAY65083.1"/>
    </source>
</evidence>
<dbReference type="PANTHER" id="PTHR10953">
    <property type="entry name" value="UBIQUITIN-ACTIVATING ENZYME E1"/>
    <property type="match status" value="1"/>
</dbReference>
<dbReference type="SUPFAM" id="SSF69572">
    <property type="entry name" value="Activating enzymes of the ubiquitin-like proteins"/>
    <property type="match status" value="1"/>
</dbReference>
<evidence type="ECO:0000256" key="1">
    <source>
        <dbReference type="ARBA" id="ARBA00009919"/>
    </source>
</evidence>
<dbReference type="OrthoDB" id="9804286at2"/>
<dbReference type="GO" id="GO:0005829">
    <property type="term" value="C:cytosol"/>
    <property type="evidence" value="ECO:0007669"/>
    <property type="project" value="TreeGrafter"/>
</dbReference>
<dbReference type="Proteomes" id="UP000293568">
    <property type="component" value="Chromosome"/>
</dbReference>
<dbReference type="InterPro" id="IPR045886">
    <property type="entry name" value="ThiF/MoeB/HesA"/>
</dbReference>
<dbReference type="GO" id="GO:0016779">
    <property type="term" value="F:nucleotidyltransferase activity"/>
    <property type="evidence" value="ECO:0007669"/>
    <property type="project" value="UniProtKB-KW"/>
</dbReference>
<dbReference type="InterPro" id="IPR000594">
    <property type="entry name" value="ThiF_NAD_FAD-bd"/>
</dbReference>
<evidence type="ECO:0000259" key="2">
    <source>
        <dbReference type="Pfam" id="PF00899"/>
    </source>
</evidence>
<dbReference type="GO" id="GO:0008146">
    <property type="term" value="F:sulfotransferase activity"/>
    <property type="evidence" value="ECO:0007669"/>
    <property type="project" value="TreeGrafter"/>
</dbReference>
<dbReference type="AlphaFoldDB" id="A0A4P6ESV9"/>
<keyword evidence="4" id="KW-1185">Reference proteome</keyword>